<dbReference type="Gene3D" id="3.30.2350.10">
    <property type="entry name" value="Pseudouridine synthase"/>
    <property type="match status" value="1"/>
</dbReference>
<feature type="domain" description="Pseudouridine synthase II N-terminal" evidence="4">
    <location>
        <begin position="23"/>
        <end position="67"/>
    </location>
</feature>
<dbReference type="PANTHER" id="PTHR13767">
    <property type="entry name" value="TRNA-PSEUDOURIDINE SYNTHASE"/>
    <property type="match status" value="1"/>
</dbReference>
<dbReference type="GO" id="GO:0160148">
    <property type="term" value="F:tRNA pseudouridine(55) synthase activity"/>
    <property type="evidence" value="ECO:0007669"/>
    <property type="project" value="UniProtKB-EC"/>
</dbReference>
<evidence type="ECO:0000259" key="4">
    <source>
        <dbReference type="Pfam" id="PF01509"/>
    </source>
</evidence>
<keyword evidence="2" id="KW-0819">tRNA processing</keyword>
<dbReference type="GO" id="GO:0006400">
    <property type="term" value="P:tRNA modification"/>
    <property type="evidence" value="ECO:0007669"/>
    <property type="project" value="TreeGrafter"/>
</dbReference>
<name>K1TGX9_9ZZZZ</name>
<feature type="non-terminal residue" evidence="5">
    <location>
        <position position="67"/>
    </location>
</feature>
<organism evidence="5">
    <name type="scientific">human gut metagenome</name>
    <dbReference type="NCBI Taxonomy" id="408170"/>
    <lineage>
        <taxon>unclassified sequences</taxon>
        <taxon>metagenomes</taxon>
        <taxon>organismal metagenomes</taxon>
    </lineage>
</organism>
<dbReference type="SUPFAM" id="SSF55120">
    <property type="entry name" value="Pseudouridine synthase"/>
    <property type="match status" value="1"/>
</dbReference>
<dbReference type="EC" id="5.4.99.25" evidence="1"/>
<evidence type="ECO:0000256" key="3">
    <source>
        <dbReference type="ARBA" id="ARBA00023235"/>
    </source>
</evidence>
<protein>
    <recommendedName>
        <fullName evidence="1">tRNA pseudouridine(55) synthase</fullName>
        <ecNumber evidence="1">5.4.99.25</ecNumber>
    </recommendedName>
</protein>
<gene>
    <name evidence="5" type="ORF">LEA_10258</name>
</gene>
<dbReference type="GO" id="GO:1990481">
    <property type="term" value="P:mRNA pseudouridine synthesis"/>
    <property type="evidence" value="ECO:0007669"/>
    <property type="project" value="TreeGrafter"/>
</dbReference>
<dbReference type="InterPro" id="IPR014780">
    <property type="entry name" value="tRNA_psdUridine_synth_TruB"/>
</dbReference>
<comment type="caution">
    <text evidence="5">The sequence shown here is derived from an EMBL/GenBank/DDBJ whole genome shotgun (WGS) entry which is preliminary data.</text>
</comment>
<evidence type="ECO:0000313" key="5">
    <source>
        <dbReference type="EMBL" id="EKC65560.1"/>
    </source>
</evidence>
<dbReference type="AlphaFoldDB" id="K1TGX9"/>
<dbReference type="EMBL" id="AJWY01006901">
    <property type="protein sequence ID" value="EKC65560.1"/>
    <property type="molecule type" value="Genomic_DNA"/>
</dbReference>
<dbReference type="Pfam" id="PF01509">
    <property type="entry name" value="TruB_N"/>
    <property type="match status" value="1"/>
</dbReference>
<evidence type="ECO:0000256" key="1">
    <source>
        <dbReference type="ARBA" id="ARBA00012787"/>
    </source>
</evidence>
<evidence type="ECO:0000256" key="2">
    <source>
        <dbReference type="ARBA" id="ARBA00022694"/>
    </source>
</evidence>
<keyword evidence="3 5" id="KW-0413">Isomerase</keyword>
<dbReference type="InterPro" id="IPR020103">
    <property type="entry name" value="PsdUridine_synth_cat_dom_sf"/>
</dbReference>
<sequence>MTGFICIDKPENMTSFTAANLVKRITGSKKAGHTGTLDPMATGVLTVAISGATRFIELIPDHEKSYT</sequence>
<proteinExistence type="predicted"/>
<dbReference type="PANTHER" id="PTHR13767:SF2">
    <property type="entry name" value="PSEUDOURIDYLATE SYNTHASE TRUB1"/>
    <property type="match status" value="1"/>
</dbReference>
<dbReference type="InterPro" id="IPR002501">
    <property type="entry name" value="PsdUridine_synth_N"/>
</dbReference>
<accession>K1TGX9</accession>
<reference evidence="5" key="1">
    <citation type="journal article" date="2013" name="Environ. Microbiol.">
        <title>Microbiota from the distal guts of lean and obese adolescents exhibit partial functional redundancy besides clear differences in community structure.</title>
        <authorList>
            <person name="Ferrer M."/>
            <person name="Ruiz A."/>
            <person name="Lanza F."/>
            <person name="Haange S.B."/>
            <person name="Oberbach A."/>
            <person name="Till H."/>
            <person name="Bargiela R."/>
            <person name="Campoy C."/>
            <person name="Segura M.T."/>
            <person name="Richter M."/>
            <person name="von Bergen M."/>
            <person name="Seifert J."/>
            <person name="Suarez A."/>
        </authorList>
    </citation>
    <scope>NUCLEOTIDE SEQUENCE</scope>
</reference>
<dbReference type="GO" id="GO:0003723">
    <property type="term" value="F:RNA binding"/>
    <property type="evidence" value="ECO:0007669"/>
    <property type="project" value="InterPro"/>
</dbReference>